<name>H8K9Y3_RICAC</name>
<dbReference type="Proteomes" id="UP000007589">
    <property type="component" value="Plasmid pMC5_1"/>
</dbReference>
<evidence type="ECO:0008006" key="6">
    <source>
        <dbReference type="Google" id="ProtNLM"/>
    </source>
</evidence>
<dbReference type="PROSITE" id="PS50297">
    <property type="entry name" value="ANK_REP_REGION"/>
    <property type="match status" value="2"/>
</dbReference>
<protein>
    <recommendedName>
        <fullName evidence="6">Ankyrin repeat-containing protein</fullName>
    </recommendedName>
</protein>
<keyword evidence="4" id="KW-0614">Plasmid</keyword>
<accession>H8K9Y3</accession>
<dbReference type="InterPro" id="IPR002110">
    <property type="entry name" value="Ankyrin_rpt"/>
</dbReference>
<keyword evidence="5" id="KW-1185">Reference proteome</keyword>
<dbReference type="SMART" id="SM00248">
    <property type="entry name" value="ANK"/>
    <property type="match status" value="8"/>
</dbReference>
<dbReference type="RefSeq" id="WP_014407991.1">
    <property type="nucleotide sequence ID" value="NC_017041.1"/>
</dbReference>
<proteinExistence type="predicted"/>
<dbReference type="KEGG" id="rau:MC5_07395"/>
<organism evidence="4 5">
    <name type="scientific">Rickettsia australis (strain Cutlack)</name>
    <dbReference type="NCBI Taxonomy" id="1105110"/>
    <lineage>
        <taxon>Bacteria</taxon>
        <taxon>Pseudomonadati</taxon>
        <taxon>Pseudomonadota</taxon>
        <taxon>Alphaproteobacteria</taxon>
        <taxon>Rickettsiales</taxon>
        <taxon>Rickettsiaceae</taxon>
        <taxon>Rickettsieae</taxon>
        <taxon>Rickettsia</taxon>
        <taxon>spotted fever group</taxon>
    </lineage>
</organism>
<dbReference type="EMBL" id="CP003339">
    <property type="protein sequence ID" value="AFC71693.1"/>
    <property type="molecule type" value="Genomic_DNA"/>
</dbReference>
<dbReference type="InterPro" id="IPR036770">
    <property type="entry name" value="Ankyrin_rpt-contain_sf"/>
</dbReference>
<dbReference type="PANTHER" id="PTHR24123">
    <property type="entry name" value="ANKYRIN REPEAT-CONTAINING"/>
    <property type="match status" value="1"/>
</dbReference>
<geneLocation type="plasmid" evidence="4 5">
    <name>pMC5_1</name>
</geneLocation>
<dbReference type="OrthoDB" id="176845at2"/>
<dbReference type="Gene3D" id="1.25.40.20">
    <property type="entry name" value="Ankyrin repeat-containing domain"/>
    <property type="match status" value="3"/>
</dbReference>
<dbReference type="Pfam" id="PF12796">
    <property type="entry name" value="Ank_2"/>
    <property type="match status" value="2"/>
</dbReference>
<sequence>MKREEILSLKEQEKQNEAAKIIQQAYRNYRAYKLAEEVQGINPYKDSEKHLQKLKDKLKQGIGLSEKEIEARGKNILTKEEEKLVDVIINQFPWTLKHATPSYDMILERGNQLLSLRERKRLEGEVKNSHTPSDEGNDDNVFFTLGGPEHGLAGFVEDSAHTIAVDLKKYLDTKNKPQDILKGVWYGDHWYPYFRNARYASKMYGDTKRVAMHDKGDIYNGIAPTKTYEYIRKDGSILERTVTLGEETVQGRDIPEFVALNLVQELRYIGDSYRKKLLSNPSLKNIEPAIDIMFNSNIFEAKLPVKLQLDKKYISITANKKQEDIVNTPKNAALLHKAVKGLDYKQVEKLLQEGVSPDITVDGYTPFYNLVTGNADIKMAKLLIQYGADISKQMEGFLSTTPFDMATCGIEERLPLIPLMLESAVPNPRDSDIKSVVDINASSILNNAYNMIKKGDFNTLDLLIKHGLKLEQKDNTRLLNAAMQGLSKAREENLPQERYLKLIDDFASKYDQEKNKEAMVNDVTPTMLASQLGQTDIIEKLANAGHNPNQHLPAGIWKEPTTALMQATNTGNLDAVKKLLEVGAKLEEKDEFGRTAYYLAKTTSELTYEQFKNLSYKNERKTQQEYLKIINDSKDIADYLKSQGAKEIFQEQVLDYKEKENTVRVVVKGKDKEGVTKYLVGKEVEKEQRFMGVDYSDAMQHYSFPKIVVKTNDMELSTASPITLANKALFENTLIKLHNFTTDPAIELHHYDKVASQLENDVQLGPISSPLSYTLTTRRNLDTTLLFDVGNIDKIKPNITNGFADIRWITTEEAKDLKIDAIDKLLLDKGANPTQNLKTVLDQEFDRKYDGANLLLNKLLVNDKEGLIKLLDEGYNINALNADRFNVVLLAAYRDDCKDLLKAMIEKYGADVNLNTYGIRCGQNHKLNGASSLLDVAILKEDIELTKYLIAKGAEIKVDGFPGHVMQACNLAKKTDNMEILDLFFSQGVSIKEQPVIHELANKNFPKKIISYMIDKGGDVNLAGYGNNTPLSQAIREKNLDMAKFLVEKGADINKPLELRHEGYYDNIFEYAKKILAVDSAQYKDFVSFVTIHEAKKIGSTVKNSDVTINNAIKSEDMEVDKNTHIYLTTASTHLDKEGGRGAGSGDIDYTKTLEQSLKNALGKGSNVHYLSMNDEKSIFEHIEKNTPKGEQKILHMMINAPTIGFSFSKQGLKEFKENGGVIVATAVEFASRIAAPNLKPDTLKYLSYADQVIFLDENDKNQAIKYQQRHDKNNRALNNKLLESQIINVPPTVPVSDKRPEERGHDIISFGMIRAGKGFAHVRKLAELIKDSPDPLMKNKKILIAGTVQKDKISRDGKNYAYDGELYKLMKDIYPEKSDELYNKNPKELKELYEKYQQQNIKPALPIELHLDVPKQKLPELFDKCTYSFLPAYRGATLRNSSISSSLANKFITYSHINDQITPTNLKPGGAYSTSMVLQSNDDYNKYAENVFINISGREHNPKLNKKTWTEIERLNSNELDPAKIATQYLAGYSGAIKKQRLEQQELSGPKLQTRMGVARIFKCCR</sequence>
<feature type="repeat" description="ANK" evidence="3">
    <location>
        <begin position="1026"/>
        <end position="1058"/>
    </location>
</feature>
<keyword evidence="2 3" id="KW-0040">ANK repeat</keyword>
<evidence type="ECO:0000313" key="4">
    <source>
        <dbReference type="EMBL" id="AFC71693.1"/>
    </source>
</evidence>
<dbReference type="HOGENOM" id="CLU_245622_0_0_5"/>
<keyword evidence="1" id="KW-0677">Repeat</keyword>
<reference evidence="5" key="1">
    <citation type="submission" date="2012-02" db="EMBL/GenBank/DDBJ databases">
        <title>Complete genome sequence of Rickettsia australis strain Cutlack.</title>
        <authorList>
            <person name="Johnson S.L."/>
            <person name="Munk A.C."/>
            <person name="Han S."/>
            <person name="Bruce D.C."/>
            <person name="Dasch G.A."/>
        </authorList>
    </citation>
    <scope>NUCLEOTIDE SEQUENCE [LARGE SCALE GENOMIC DNA]</scope>
    <source>
        <strain evidence="5">Cutlack</strain>
        <plasmid evidence="5">pMC5_1</plasmid>
    </source>
</reference>
<evidence type="ECO:0000256" key="1">
    <source>
        <dbReference type="ARBA" id="ARBA00022737"/>
    </source>
</evidence>
<dbReference type="PROSITE" id="PS50088">
    <property type="entry name" value="ANK_REPEAT"/>
    <property type="match status" value="2"/>
</dbReference>
<dbReference type="PANTHER" id="PTHR24123:SF33">
    <property type="entry name" value="PROTEIN HOS4"/>
    <property type="match status" value="1"/>
</dbReference>
<dbReference type="SUPFAM" id="SSF48403">
    <property type="entry name" value="Ankyrin repeat"/>
    <property type="match status" value="2"/>
</dbReference>
<gene>
    <name evidence="4" type="ordered locus">MC5_07395</name>
</gene>
<evidence type="ECO:0000313" key="5">
    <source>
        <dbReference type="Proteomes" id="UP000007589"/>
    </source>
</evidence>
<feature type="repeat" description="ANK" evidence="3">
    <location>
        <begin position="559"/>
        <end position="591"/>
    </location>
</feature>
<evidence type="ECO:0000256" key="3">
    <source>
        <dbReference type="PROSITE-ProRule" id="PRU00023"/>
    </source>
</evidence>
<dbReference type="InterPro" id="IPR051165">
    <property type="entry name" value="Multifunctional_ANK_Repeat"/>
</dbReference>
<evidence type="ECO:0000256" key="2">
    <source>
        <dbReference type="ARBA" id="ARBA00023043"/>
    </source>
</evidence>